<dbReference type="SUPFAM" id="SSF56672">
    <property type="entry name" value="DNA/RNA polymerases"/>
    <property type="match status" value="1"/>
</dbReference>
<dbReference type="Gene3D" id="3.30.420.10">
    <property type="entry name" value="Ribonuclease H-like superfamily/Ribonuclease H"/>
    <property type="match status" value="1"/>
</dbReference>
<dbReference type="GO" id="GO:0003676">
    <property type="term" value="F:nucleic acid binding"/>
    <property type="evidence" value="ECO:0007669"/>
    <property type="project" value="InterPro"/>
</dbReference>
<dbReference type="PANTHER" id="PTHR47723">
    <property type="entry name" value="OS05G0353850 PROTEIN"/>
    <property type="match status" value="1"/>
</dbReference>
<keyword evidence="2" id="KW-0808">Transferase</keyword>
<evidence type="ECO:0000313" key="2">
    <source>
        <dbReference type="EMBL" id="KAF7821145.1"/>
    </source>
</evidence>
<dbReference type="InterPro" id="IPR026960">
    <property type="entry name" value="RVT-Znf"/>
</dbReference>
<keyword evidence="2" id="KW-0695">RNA-directed DNA polymerase</keyword>
<dbReference type="InterPro" id="IPR044730">
    <property type="entry name" value="RNase_H-like_dom_plant"/>
</dbReference>
<dbReference type="Proteomes" id="UP000634136">
    <property type="component" value="Unassembled WGS sequence"/>
</dbReference>
<dbReference type="InterPro" id="IPR053151">
    <property type="entry name" value="RNase_H-like"/>
</dbReference>
<protein>
    <submittedName>
        <fullName evidence="2">Reverse transcriptase</fullName>
    </submittedName>
</protein>
<dbReference type="Pfam" id="PF13966">
    <property type="entry name" value="zf-RVT"/>
    <property type="match status" value="1"/>
</dbReference>
<keyword evidence="3" id="KW-1185">Reference proteome</keyword>
<organism evidence="2 3">
    <name type="scientific">Senna tora</name>
    <dbReference type="NCBI Taxonomy" id="362788"/>
    <lineage>
        <taxon>Eukaryota</taxon>
        <taxon>Viridiplantae</taxon>
        <taxon>Streptophyta</taxon>
        <taxon>Embryophyta</taxon>
        <taxon>Tracheophyta</taxon>
        <taxon>Spermatophyta</taxon>
        <taxon>Magnoliopsida</taxon>
        <taxon>eudicotyledons</taxon>
        <taxon>Gunneridae</taxon>
        <taxon>Pentapetalae</taxon>
        <taxon>rosids</taxon>
        <taxon>fabids</taxon>
        <taxon>Fabales</taxon>
        <taxon>Fabaceae</taxon>
        <taxon>Caesalpinioideae</taxon>
        <taxon>Cassia clade</taxon>
        <taxon>Senna</taxon>
    </lineage>
</organism>
<dbReference type="GO" id="GO:0003964">
    <property type="term" value="F:RNA-directed DNA polymerase activity"/>
    <property type="evidence" value="ECO:0007669"/>
    <property type="project" value="UniProtKB-KW"/>
</dbReference>
<dbReference type="AlphaFoldDB" id="A0A834TFY9"/>
<dbReference type="SUPFAM" id="SSF53098">
    <property type="entry name" value="Ribonuclease H-like"/>
    <property type="match status" value="1"/>
</dbReference>
<dbReference type="Pfam" id="PF00078">
    <property type="entry name" value="RVT_1"/>
    <property type="match status" value="1"/>
</dbReference>
<evidence type="ECO:0000259" key="1">
    <source>
        <dbReference type="PROSITE" id="PS50879"/>
    </source>
</evidence>
<feature type="domain" description="RNase H type-1" evidence="1">
    <location>
        <begin position="636"/>
        <end position="767"/>
    </location>
</feature>
<gene>
    <name evidence="2" type="ORF">G2W53_026600</name>
</gene>
<evidence type="ECO:0000313" key="3">
    <source>
        <dbReference type="Proteomes" id="UP000634136"/>
    </source>
</evidence>
<keyword evidence="2" id="KW-0548">Nucleotidyltransferase</keyword>
<dbReference type="CDD" id="cd06222">
    <property type="entry name" value="RNase_H_like"/>
    <property type="match status" value="1"/>
</dbReference>
<reference evidence="2" key="1">
    <citation type="submission" date="2020-09" db="EMBL/GenBank/DDBJ databases">
        <title>Genome-Enabled Discovery of Anthraquinone Biosynthesis in Senna tora.</title>
        <authorList>
            <person name="Kang S.-H."/>
            <person name="Pandey R.P."/>
            <person name="Lee C.-M."/>
            <person name="Sim J.-S."/>
            <person name="Jeong J.-T."/>
            <person name="Choi B.-S."/>
            <person name="Jung M."/>
            <person name="Ginzburg D."/>
            <person name="Zhao K."/>
            <person name="Won S.Y."/>
            <person name="Oh T.-J."/>
            <person name="Yu Y."/>
            <person name="Kim N.-H."/>
            <person name="Lee O.R."/>
            <person name="Lee T.-H."/>
            <person name="Bashyal P."/>
            <person name="Kim T.-S."/>
            <person name="Lee W.-H."/>
            <person name="Kawkins C."/>
            <person name="Kim C.-K."/>
            <person name="Kim J.S."/>
            <person name="Ahn B.O."/>
            <person name="Rhee S.Y."/>
            <person name="Sohng J.K."/>
        </authorList>
    </citation>
    <scope>NUCLEOTIDE SEQUENCE</scope>
    <source>
        <tissue evidence="2">Leaf</tissue>
    </source>
</reference>
<dbReference type="OrthoDB" id="1740305at2759"/>
<dbReference type="Pfam" id="PF13456">
    <property type="entry name" value="RVT_3"/>
    <property type="match status" value="1"/>
</dbReference>
<comment type="caution">
    <text evidence="2">The sequence shown here is derived from an EMBL/GenBank/DDBJ whole genome shotgun (WGS) entry which is preliminary data.</text>
</comment>
<dbReference type="InterPro" id="IPR000477">
    <property type="entry name" value="RT_dom"/>
</dbReference>
<sequence length="804" mass="91356">MIFERIDRFLANSEWIHCFPEALNYHLPRIKSDHLPMLLVSKPSNNLNLTRPFRCERVRLQEPSFINLASNYWKEARSASHGLGVIREKAPEWNKLHFGNIFQRKRESVGGWKEEEMWASKARMDWLSLGDSNTAFFHASVVMRRRTNKISALKDNFPENIDFPMINDRAIPELEKIPSNEEIRIALWSLKPFKAAGIDGFQPGFFQKCWEFVGDKIWLSNCIHPSRGIRQGDPMSPYIFIICMEVLSRLIFAQVRNRNWTPVKIRGSQISHLLCAEDVLIYAHTDRKSVLAIQSVLNSFLQSSGLSANIDKSSVWFSPNTPTKDRNFVTNTLQFSEHPKPGKYLGFPLGLSRRVSDYKHIVDKVLDKVENWKAKYLSKAGLLKRDEDALLVNEVAGGMGDWKWDSLSFEIPAHIKRKINSIACLKHSQEKDVEVWKLYASGTFNLNSAFSLACNNTISQNIISDPNKDLRWVWRIPCYPKIRFFIWQLVLNALPCRAVICSRGIQLNTVCPLCNSGLETVDHIFCNCSASRKVWEVMGLHPTILLNVNQVLVWTKSNAENKSKLRMGVNFGSFFVFGLWEIWLARNSVVFENNVFDPVFTGGKAIFKSVEYSHLYFDNSEIISKGHISVGWKLPPLGWWKLNIDGSCQGSSNQIGGGGLLRDPNGNWVHGFMKIFGEGNSLMAELWAIVEGLQLAKLLNCSNIIVESDSMAAVNFINSNSCGNLHHLSTLISLCRATLSGFYQVKVVHIHREGNACVDILAKQAVHSQSQLLYFDKLPAWLSSSFLVDLVGVEFDRIVNSVEV</sequence>
<name>A0A834TFY9_9FABA</name>
<dbReference type="InterPro" id="IPR043502">
    <property type="entry name" value="DNA/RNA_pol_sf"/>
</dbReference>
<dbReference type="InterPro" id="IPR012337">
    <property type="entry name" value="RNaseH-like_sf"/>
</dbReference>
<dbReference type="InterPro" id="IPR002156">
    <property type="entry name" value="RNaseH_domain"/>
</dbReference>
<dbReference type="PANTHER" id="PTHR47723:SF19">
    <property type="entry name" value="POLYNUCLEOTIDYL TRANSFERASE, RIBONUCLEASE H-LIKE SUPERFAMILY PROTEIN"/>
    <property type="match status" value="1"/>
</dbReference>
<dbReference type="EMBL" id="JAAIUW010000008">
    <property type="protein sequence ID" value="KAF7821145.1"/>
    <property type="molecule type" value="Genomic_DNA"/>
</dbReference>
<accession>A0A834TFY9</accession>
<dbReference type="GO" id="GO:0004523">
    <property type="term" value="F:RNA-DNA hybrid ribonuclease activity"/>
    <property type="evidence" value="ECO:0007669"/>
    <property type="project" value="InterPro"/>
</dbReference>
<dbReference type="PROSITE" id="PS50879">
    <property type="entry name" value="RNASE_H_1"/>
    <property type="match status" value="1"/>
</dbReference>
<dbReference type="InterPro" id="IPR036397">
    <property type="entry name" value="RNaseH_sf"/>
</dbReference>
<proteinExistence type="predicted"/>